<dbReference type="InParanoid" id="A0A6J2XB72"/>
<dbReference type="Pfam" id="PF13460">
    <property type="entry name" value="NAD_binding_10"/>
    <property type="match status" value="1"/>
</dbReference>
<dbReference type="CDD" id="cd05244">
    <property type="entry name" value="BVR-B_like_SDR_a"/>
    <property type="match status" value="1"/>
</dbReference>
<keyword evidence="2" id="KW-1185">Reference proteome</keyword>
<dbReference type="Proteomes" id="UP000504635">
    <property type="component" value="Unplaced"/>
</dbReference>
<dbReference type="RefSeq" id="XP_030748190.1">
    <property type="nucleotide sequence ID" value="XM_030892330.1"/>
</dbReference>
<dbReference type="GeneID" id="115876520"/>
<dbReference type="KEGG" id="soy:115876520"/>
<evidence type="ECO:0000259" key="1">
    <source>
        <dbReference type="Pfam" id="PF13460"/>
    </source>
</evidence>
<name>A0A6J2XB72_SITOR</name>
<dbReference type="PANTHER" id="PTHR43355:SF2">
    <property type="entry name" value="FLAVIN REDUCTASE (NADPH)"/>
    <property type="match status" value="1"/>
</dbReference>
<dbReference type="Gene3D" id="3.40.50.720">
    <property type="entry name" value="NAD(P)-binding Rossmann-like Domain"/>
    <property type="match status" value="1"/>
</dbReference>
<proteinExistence type="predicted"/>
<dbReference type="InterPro" id="IPR036291">
    <property type="entry name" value="NAD(P)-bd_dom_sf"/>
</dbReference>
<gene>
    <name evidence="3" type="primary">LOC115876520</name>
</gene>
<feature type="domain" description="NAD(P)-binding" evidence="1">
    <location>
        <begin position="8"/>
        <end position="190"/>
    </location>
</feature>
<dbReference type="GO" id="GO:0042602">
    <property type="term" value="F:riboflavin reductase (NADPH) activity"/>
    <property type="evidence" value="ECO:0007669"/>
    <property type="project" value="TreeGrafter"/>
</dbReference>
<dbReference type="InterPro" id="IPR016040">
    <property type="entry name" value="NAD(P)-bd_dom"/>
</dbReference>
<sequence length="202" mass="22549">MDKIVVFGSTGMTGLCVVESALKKGIQVRVLVRDPTRLPDHIRQQVEVFQGNTLNYDDVLKAVKDIKAVVCTLGTGTNLQPTTDLSNSLKNILKAMQETNVEIISVCLSAFLFPEYSGDKTPQIFRDLTEDHRRMYEALKESNLKYIAVFPPHIAGSPESSYKVGHDQYQGRAVSKYDLGRFLVDSLEQPEHYCHVCGIVSV</sequence>
<evidence type="ECO:0000313" key="3">
    <source>
        <dbReference type="RefSeq" id="XP_030748190.1"/>
    </source>
</evidence>
<reference evidence="3" key="1">
    <citation type="submission" date="2025-08" db="UniProtKB">
        <authorList>
            <consortium name="RefSeq"/>
        </authorList>
    </citation>
    <scope>IDENTIFICATION</scope>
    <source>
        <tissue evidence="3">Gonads</tissue>
    </source>
</reference>
<accession>A0A6J2XB72</accession>
<evidence type="ECO:0000313" key="2">
    <source>
        <dbReference type="Proteomes" id="UP000504635"/>
    </source>
</evidence>
<dbReference type="GO" id="GO:0004074">
    <property type="term" value="F:biliverdin reductase [NAD(P)H] activity"/>
    <property type="evidence" value="ECO:0007669"/>
    <property type="project" value="TreeGrafter"/>
</dbReference>
<protein>
    <submittedName>
        <fullName evidence="3">Flavin reductase (NADPH)</fullName>
    </submittedName>
</protein>
<dbReference type="AlphaFoldDB" id="A0A6J2XB72"/>
<dbReference type="PANTHER" id="PTHR43355">
    <property type="entry name" value="FLAVIN REDUCTASE (NADPH)"/>
    <property type="match status" value="1"/>
</dbReference>
<dbReference type="OrthoDB" id="419598at2759"/>
<dbReference type="FunCoup" id="A0A6J2XB72">
    <property type="interactions" value="345"/>
</dbReference>
<organism evidence="2 3">
    <name type="scientific">Sitophilus oryzae</name>
    <name type="common">Rice weevil</name>
    <name type="synonym">Curculio oryzae</name>
    <dbReference type="NCBI Taxonomy" id="7048"/>
    <lineage>
        <taxon>Eukaryota</taxon>
        <taxon>Metazoa</taxon>
        <taxon>Ecdysozoa</taxon>
        <taxon>Arthropoda</taxon>
        <taxon>Hexapoda</taxon>
        <taxon>Insecta</taxon>
        <taxon>Pterygota</taxon>
        <taxon>Neoptera</taxon>
        <taxon>Endopterygota</taxon>
        <taxon>Coleoptera</taxon>
        <taxon>Polyphaga</taxon>
        <taxon>Cucujiformia</taxon>
        <taxon>Curculionidae</taxon>
        <taxon>Dryophthorinae</taxon>
        <taxon>Sitophilus</taxon>
    </lineage>
</organism>
<dbReference type="InterPro" id="IPR051606">
    <property type="entry name" value="Polyketide_Oxido-like"/>
</dbReference>
<dbReference type="SUPFAM" id="SSF51735">
    <property type="entry name" value="NAD(P)-binding Rossmann-fold domains"/>
    <property type="match status" value="1"/>
</dbReference>